<dbReference type="PANTHER" id="PTHR43115">
    <property type="entry name" value="DEHYDROGENASE/REDUCTASE SDR FAMILY MEMBER 11"/>
    <property type="match status" value="1"/>
</dbReference>
<dbReference type="PANTHER" id="PTHR43115:SF4">
    <property type="entry name" value="DEHYDROGENASE_REDUCTASE SDR FAMILY MEMBER 11"/>
    <property type="match status" value="1"/>
</dbReference>
<gene>
    <name evidence="4" type="ORF">Zmor_005023</name>
</gene>
<evidence type="ECO:0008006" key="6">
    <source>
        <dbReference type="Google" id="ProtNLM"/>
    </source>
</evidence>
<comment type="caution">
    <text evidence="4">The sequence shown here is derived from an EMBL/GenBank/DDBJ whole genome shotgun (WGS) entry which is preliminary data.</text>
</comment>
<reference evidence="4" key="1">
    <citation type="journal article" date="2023" name="G3 (Bethesda)">
        <title>Whole genome assemblies of Zophobas morio and Tenebrio molitor.</title>
        <authorList>
            <person name="Kaur S."/>
            <person name="Stinson S.A."/>
            <person name="diCenzo G.C."/>
        </authorList>
    </citation>
    <scope>NUCLEOTIDE SEQUENCE</scope>
    <source>
        <strain evidence="4">QUZm001</strain>
    </source>
</reference>
<keyword evidence="2" id="KW-0560">Oxidoreductase</keyword>
<evidence type="ECO:0000256" key="2">
    <source>
        <dbReference type="ARBA" id="ARBA00023002"/>
    </source>
</evidence>
<dbReference type="EMBL" id="JALNTZ010000002">
    <property type="protein sequence ID" value="KAJ3660581.1"/>
    <property type="molecule type" value="Genomic_DNA"/>
</dbReference>
<name>A0AA38IUF6_9CUCU</name>
<sequence length="256" mass="27589">MVISMKRWKGKVAIVTGASAGIGAAIVEQLVDAGLQVVGFARRTDKIEALAKKLCRTKGKLHAVKVDISKEEDILAGFKWVSEKLGPVSILINNAGVLPNSTLVDGSTEEWKKVFDTNVMGLCVATREAVKIMKANKIDGHIIHINSVAGHKVPNIPNMNVYPASKHAVTALTETLRQELNSLGLKIRITSVSPGGVTTELLEANNYVTDPNVKEFLKTVPYLKAEDVADAVSYVLGTPEHVQVHELLIKPVGESV</sequence>
<evidence type="ECO:0000313" key="4">
    <source>
        <dbReference type="EMBL" id="KAJ3660581.1"/>
    </source>
</evidence>
<proteinExistence type="inferred from homology"/>
<evidence type="ECO:0000256" key="1">
    <source>
        <dbReference type="ARBA" id="ARBA00006484"/>
    </source>
</evidence>
<dbReference type="Pfam" id="PF00106">
    <property type="entry name" value="adh_short"/>
    <property type="match status" value="1"/>
</dbReference>
<dbReference type="InterPro" id="IPR002347">
    <property type="entry name" value="SDR_fam"/>
</dbReference>
<dbReference type="FunFam" id="3.40.50.720:FF:000047">
    <property type="entry name" value="NADP-dependent L-serine/L-allo-threonine dehydrogenase"/>
    <property type="match status" value="1"/>
</dbReference>
<protein>
    <recommendedName>
        <fullName evidence="6">Dehydrogenase/reductase SDR family member 11</fullName>
    </recommendedName>
</protein>
<dbReference type="PRINTS" id="PR00081">
    <property type="entry name" value="GDHRDH"/>
</dbReference>
<evidence type="ECO:0000313" key="5">
    <source>
        <dbReference type="Proteomes" id="UP001168821"/>
    </source>
</evidence>
<comment type="similarity">
    <text evidence="1 3">Belongs to the short-chain dehydrogenases/reductases (SDR) family.</text>
</comment>
<dbReference type="InterPro" id="IPR020904">
    <property type="entry name" value="Sc_DH/Rdtase_CS"/>
</dbReference>
<dbReference type="GO" id="GO:0016616">
    <property type="term" value="F:oxidoreductase activity, acting on the CH-OH group of donors, NAD or NADP as acceptor"/>
    <property type="evidence" value="ECO:0007669"/>
    <property type="project" value="UniProtKB-ARBA"/>
</dbReference>
<dbReference type="Proteomes" id="UP001168821">
    <property type="component" value="Unassembled WGS sequence"/>
</dbReference>
<dbReference type="InterPro" id="IPR036291">
    <property type="entry name" value="NAD(P)-bd_dom_sf"/>
</dbReference>
<dbReference type="AlphaFoldDB" id="A0AA38IUF6"/>
<dbReference type="PRINTS" id="PR00080">
    <property type="entry name" value="SDRFAMILY"/>
</dbReference>
<dbReference type="SUPFAM" id="SSF51735">
    <property type="entry name" value="NAD(P)-binding Rossmann-fold domains"/>
    <property type="match status" value="1"/>
</dbReference>
<keyword evidence="5" id="KW-1185">Reference proteome</keyword>
<dbReference type="PROSITE" id="PS00061">
    <property type="entry name" value="ADH_SHORT"/>
    <property type="match status" value="1"/>
</dbReference>
<accession>A0AA38IUF6</accession>
<organism evidence="4 5">
    <name type="scientific">Zophobas morio</name>
    <dbReference type="NCBI Taxonomy" id="2755281"/>
    <lineage>
        <taxon>Eukaryota</taxon>
        <taxon>Metazoa</taxon>
        <taxon>Ecdysozoa</taxon>
        <taxon>Arthropoda</taxon>
        <taxon>Hexapoda</taxon>
        <taxon>Insecta</taxon>
        <taxon>Pterygota</taxon>
        <taxon>Neoptera</taxon>
        <taxon>Endopterygota</taxon>
        <taxon>Coleoptera</taxon>
        <taxon>Polyphaga</taxon>
        <taxon>Cucujiformia</taxon>
        <taxon>Tenebrionidae</taxon>
        <taxon>Zophobas</taxon>
    </lineage>
</organism>
<evidence type="ECO:0000256" key="3">
    <source>
        <dbReference type="RuleBase" id="RU000363"/>
    </source>
</evidence>
<dbReference type="Gene3D" id="3.40.50.720">
    <property type="entry name" value="NAD(P)-binding Rossmann-like Domain"/>
    <property type="match status" value="1"/>
</dbReference>